<reference evidence="1" key="1">
    <citation type="journal article" date="2017" name="Proc. Natl. Acad. Sci. U.S.A.">
        <title>Comparative genomics uncovers the prolific and distinctive metabolic potential of the cyanobacterial genus Moorea.</title>
        <authorList>
            <person name="Leao T."/>
            <person name="Castelao G."/>
            <person name="Korobeynikov A."/>
            <person name="Monroe E.A."/>
            <person name="Podell S."/>
            <person name="Glukhov E."/>
            <person name="Allen E.E."/>
            <person name="Gerwick W.H."/>
            <person name="Gerwick L."/>
        </authorList>
    </citation>
    <scope>NUCLEOTIDE SEQUENCE</scope>
    <source>
        <strain evidence="1">JHB</strain>
    </source>
</reference>
<gene>
    <name evidence="1" type="ORF">BJP36_44160</name>
</gene>
<dbReference type="EMBL" id="CP017708">
    <property type="protein sequence ID" value="WAN69356.1"/>
    <property type="molecule type" value="Genomic_DNA"/>
</dbReference>
<accession>A0A9Q9STI2</accession>
<protein>
    <submittedName>
        <fullName evidence="1">Uncharacterized protein</fullName>
    </submittedName>
</protein>
<sequence length="52" mass="5978">MGWVGYEHTLLLTSCLNNYGMRSRWMLRSHFLFSKISHRAKGTASTGFAKLD</sequence>
<dbReference type="Proteomes" id="UP000176944">
    <property type="component" value="Chromosome"/>
</dbReference>
<proteinExistence type="predicted"/>
<dbReference type="AlphaFoldDB" id="A0A9Q9STI2"/>
<reference evidence="1" key="2">
    <citation type="submission" date="2022-10" db="EMBL/GenBank/DDBJ databases">
        <authorList>
            <person name="Ngo T.-E."/>
        </authorList>
    </citation>
    <scope>NUCLEOTIDE SEQUENCE</scope>
    <source>
        <strain evidence="1">JHB</strain>
    </source>
</reference>
<evidence type="ECO:0000313" key="1">
    <source>
        <dbReference type="EMBL" id="WAN69356.1"/>
    </source>
</evidence>
<name>A0A9Q9STI2_MOOP1</name>
<organism evidence="1">
    <name type="scientific">Moorena producens (strain JHB)</name>
    <dbReference type="NCBI Taxonomy" id="1454205"/>
    <lineage>
        <taxon>Bacteria</taxon>
        <taxon>Bacillati</taxon>
        <taxon>Cyanobacteriota</taxon>
        <taxon>Cyanophyceae</taxon>
        <taxon>Coleofasciculales</taxon>
        <taxon>Coleofasciculaceae</taxon>
        <taxon>Moorena</taxon>
    </lineage>
</organism>